<dbReference type="GO" id="GO:0032259">
    <property type="term" value="P:methylation"/>
    <property type="evidence" value="ECO:0007669"/>
    <property type="project" value="UniProtKB-KW"/>
</dbReference>
<evidence type="ECO:0000256" key="3">
    <source>
        <dbReference type="ARBA" id="ARBA00022691"/>
    </source>
</evidence>
<evidence type="ECO:0000313" key="8">
    <source>
        <dbReference type="Proteomes" id="UP000758155"/>
    </source>
</evidence>
<dbReference type="EMBL" id="SWKV01000016">
    <property type="protein sequence ID" value="KAF3042448.1"/>
    <property type="molecule type" value="Genomic_DNA"/>
</dbReference>
<gene>
    <name evidence="7" type="ORF">E8E12_009556</name>
</gene>
<protein>
    <recommendedName>
        <fullName evidence="9">O-methyltransferase domain-containing protein</fullName>
    </recommendedName>
</protein>
<feature type="transmembrane region" description="Helical" evidence="4">
    <location>
        <begin position="126"/>
        <end position="148"/>
    </location>
</feature>
<feature type="transmembrane region" description="Helical" evidence="4">
    <location>
        <begin position="168"/>
        <end position="194"/>
    </location>
</feature>
<sequence length="705" mass="78788">MASETVIECRAEYAVGTAIFAVRWFARWKTTGFKGFIWDEAFAFSAWTFFTLIYAMVELLAIVGAPIAFTQEQREALPDSRKKSMREGAKAMFASFFFLIMMVWSLKGCLVMIFLRLTKNTRLHGYVLVVAAISVVSCLAAIITQFTHCLPLHHNWQILPDPGKECSAGVVINIIIAVGNVLTDALLLVVPVSVLKDVQTAMWRKIKIGFLLSLGVFVMGMAIARCILSLGSSVQVALASVWAQREAIVSIFAVNAPVINALLKVETWTSTDISCKCVHPSRSCHIHPTNLDDSGSRSNRRRAGDVDFEMVDVETQTDPQKTIRILESINQSSFQSDADRYATKEAARRLLARLETPFERGWTLAFETPVLVAGLQMGSDLGIWIKWADAEKQSGGKPTKLEIILGWCKAEAEPNLLRRFLKHLSALYVLEETDVDEWKLTPYTRAMGNTSTHADQIIQCGLDHTIPSGVNLAKFLRKYNYQDPLDKTKLDNYADMTGGMDFFATCAKDPERLGSSFIGLMTALRNHKMPWTEVYDTAELVSGANLENGTPLFVDIGGAHGLDTERLLARHPDLPSNVLVVQDTPEVVAMTPEELDPRVRKMAYDFFTPQPLVGARAYFFHAVPHDWPDVDVLRMLANVRDAMKQGYSKLLIYEVLMNCVSGLERTEQHWKDLLREAGFSINCISRHPRAVESVIEAELTSEEQP</sequence>
<dbReference type="Proteomes" id="UP000758155">
    <property type="component" value="Unassembled WGS sequence"/>
</dbReference>
<evidence type="ECO:0000256" key="1">
    <source>
        <dbReference type="ARBA" id="ARBA00022603"/>
    </source>
</evidence>
<dbReference type="Pfam" id="PF00891">
    <property type="entry name" value="Methyltransf_2"/>
    <property type="match status" value="1"/>
</dbReference>
<organism evidence="7 8">
    <name type="scientific">Didymella heteroderae</name>
    <dbReference type="NCBI Taxonomy" id="1769908"/>
    <lineage>
        <taxon>Eukaryota</taxon>
        <taxon>Fungi</taxon>
        <taxon>Dikarya</taxon>
        <taxon>Ascomycota</taxon>
        <taxon>Pezizomycotina</taxon>
        <taxon>Dothideomycetes</taxon>
        <taxon>Pleosporomycetidae</taxon>
        <taxon>Pleosporales</taxon>
        <taxon>Pleosporineae</taxon>
        <taxon>Didymellaceae</taxon>
        <taxon>Didymella</taxon>
    </lineage>
</organism>
<dbReference type="OrthoDB" id="1535081at2759"/>
<name>A0A9P4WUR9_9PLEO</name>
<dbReference type="Gene3D" id="3.40.50.150">
    <property type="entry name" value="Vaccinia Virus protein VP39"/>
    <property type="match status" value="1"/>
</dbReference>
<feature type="transmembrane region" description="Helical" evidence="4">
    <location>
        <begin position="89"/>
        <end position="114"/>
    </location>
</feature>
<keyword evidence="8" id="KW-1185">Reference proteome</keyword>
<feature type="domain" description="O-methyltransferase C-terminal" evidence="5">
    <location>
        <begin position="549"/>
        <end position="656"/>
    </location>
</feature>
<dbReference type="PANTHER" id="PTHR43712">
    <property type="entry name" value="PUTATIVE (AFU_ORTHOLOGUE AFUA_4G14580)-RELATED"/>
    <property type="match status" value="1"/>
</dbReference>
<dbReference type="PANTHER" id="PTHR43712:SF8">
    <property type="entry name" value="O-METHYLTRANSFERASE AF390-400"/>
    <property type="match status" value="1"/>
</dbReference>
<evidence type="ECO:0000259" key="5">
    <source>
        <dbReference type="Pfam" id="PF00891"/>
    </source>
</evidence>
<proteinExistence type="predicted"/>
<dbReference type="AlphaFoldDB" id="A0A9P4WUR9"/>
<reference evidence="7" key="1">
    <citation type="submission" date="2019-04" db="EMBL/GenBank/DDBJ databases">
        <title>Sequencing of skin fungus with MAO and IRED activity.</title>
        <authorList>
            <person name="Marsaioli A.J."/>
            <person name="Bonatto J.M.C."/>
            <person name="Reis Junior O."/>
        </authorList>
    </citation>
    <scope>NUCLEOTIDE SEQUENCE</scope>
    <source>
        <strain evidence="7">28M1</strain>
    </source>
</reference>
<keyword evidence="1" id="KW-0489">Methyltransferase</keyword>
<dbReference type="InterPro" id="IPR016461">
    <property type="entry name" value="COMT-like"/>
</dbReference>
<dbReference type="Pfam" id="PF20684">
    <property type="entry name" value="Fung_rhodopsin"/>
    <property type="match status" value="1"/>
</dbReference>
<keyword evidence="4" id="KW-0812">Transmembrane</keyword>
<evidence type="ECO:0000313" key="7">
    <source>
        <dbReference type="EMBL" id="KAF3042448.1"/>
    </source>
</evidence>
<accession>A0A9P4WUR9</accession>
<evidence type="ECO:0008006" key="9">
    <source>
        <dbReference type="Google" id="ProtNLM"/>
    </source>
</evidence>
<keyword evidence="2" id="KW-0808">Transferase</keyword>
<feature type="transmembrane region" description="Helical" evidence="4">
    <location>
        <begin position="44"/>
        <end position="69"/>
    </location>
</feature>
<evidence type="ECO:0000256" key="2">
    <source>
        <dbReference type="ARBA" id="ARBA00022679"/>
    </source>
</evidence>
<dbReference type="InterPro" id="IPR029063">
    <property type="entry name" value="SAM-dependent_MTases_sf"/>
</dbReference>
<keyword evidence="4" id="KW-0472">Membrane</keyword>
<dbReference type="GO" id="GO:0008171">
    <property type="term" value="F:O-methyltransferase activity"/>
    <property type="evidence" value="ECO:0007669"/>
    <property type="project" value="InterPro"/>
</dbReference>
<feature type="transmembrane region" description="Helical" evidence="4">
    <location>
        <begin position="206"/>
        <end position="224"/>
    </location>
</feature>
<comment type="caution">
    <text evidence="7">The sequence shown here is derived from an EMBL/GenBank/DDBJ whole genome shotgun (WGS) entry which is preliminary data.</text>
</comment>
<dbReference type="InterPro" id="IPR049326">
    <property type="entry name" value="Rhodopsin_dom_fungi"/>
</dbReference>
<evidence type="ECO:0000259" key="6">
    <source>
        <dbReference type="Pfam" id="PF20684"/>
    </source>
</evidence>
<dbReference type="PROSITE" id="PS51683">
    <property type="entry name" value="SAM_OMT_II"/>
    <property type="match status" value="1"/>
</dbReference>
<keyword evidence="3" id="KW-0949">S-adenosyl-L-methionine</keyword>
<evidence type="ECO:0000256" key="4">
    <source>
        <dbReference type="SAM" id="Phobius"/>
    </source>
</evidence>
<feature type="domain" description="Rhodopsin" evidence="6">
    <location>
        <begin position="23"/>
        <end position="264"/>
    </location>
</feature>
<dbReference type="InterPro" id="IPR001077">
    <property type="entry name" value="COMT_C"/>
</dbReference>
<keyword evidence="4" id="KW-1133">Transmembrane helix</keyword>
<dbReference type="SUPFAM" id="SSF53335">
    <property type="entry name" value="S-adenosyl-L-methionine-dependent methyltransferases"/>
    <property type="match status" value="1"/>
</dbReference>